<name>A0A941JSR7_NIACI</name>
<evidence type="ECO:0000259" key="1">
    <source>
        <dbReference type="Pfam" id="PF13021"/>
    </source>
</evidence>
<organism evidence="2">
    <name type="scientific">Niallia circulans</name>
    <name type="common">Bacillus circulans</name>
    <dbReference type="NCBI Taxonomy" id="1397"/>
    <lineage>
        <taxon>Bacteria</taxon>
        <taxon>Bacillati</taxon>
        <taxon>Bacillota</taxon>
        <taxon>Bacilli</taxon>
        <taxon>Bacillales</taxon>
        <taxon>Bacillaceae</taxon>
        <taxon>Niallia</taxon>
    </lineage>
</organism>
<comment type="caution">
    <text evidence="2">The sequence shown here is derived from an EMBL/GenBank/DDBJ whole genome shotgun (WGS) entry which is preliminary data.</text>
</comment>
<proteinExistence type="predicted"/>
<feature type="domain" description="DUF3885" evidence="1">
    <location>
        <begin position="20"/>
        <end position="231"/>
    </location>
</feature>
<accession>A0A941JSR7</accession>
<dbReference type="Pfam" id="PF13021">
    <property type="entry name" value="DUF3885"/>
    <property type="match status" value="1"/>
</dbReference>
<protein>
    <submittedName>
        <fullName evidence="2">DUF3885 domain-containing protein</fullName>
    </submittedName>
</protein>
<reference evidence="2" key="1">
    <citation type="submission" date="2021-04" db="EMBL/GenBank/DDBJ databases">
        <title>Genomic analysis of electroactive and textile dye degrading Bacillus circulans strain: DC10 isolated from constructed wetland-microbial fuel cells treating textile dye wastewaters.</title>
        <authorList>
            <person name="Patel D.U."/>
            <person name="Desai C.R."/>
        </authorList>
    </citation>
    <scope>NUCLEOTIDE SEQUENCE</scope>
    <source>
        <strain evidence="2">DC10</strain>
    </source>
</reference>
<dbReference type="AlphaFoldDB" id="A0A941JSR7"/>
<dbReference type="InterPro" id="IPR024976">
    <property type="entry name" value="DUF3885"/>
</dbReference>
<evidence type="ECO:0000313" key="2">
    <source>
        <dbReference type="EMBL" id="MBR8672327.1"/>
    </source>
</evidence>
<dbReference type="EMBL" id="JAGTPX010000037">
    <property type="protein sequence ID" value="MBR8672327.1"/>
    <property type="molecule type" value="Genomic_DNA"/>
</dbReference>
<gene>
    <name evidence="2" type="ORF">KD144_22565</name>
</gene>
<sequence length="242" mass="29182">MNTYLRRENERNRGGEVMKLKEYINSTFPGLVLKPSLYYQWDKSIRFEFAKGLYQMKEETDELNHSYFHTVYNQAISLFHDLVSAEDKLFFVTNIYQHKNYGGRSKKKISVYHHYIKSKDVRFSLKQETLPYMFKEEEEADDFCTSQFTLECRKQDISYPSLIKAICNQDFPSLKPRLSNRYYRYDPDIFFINVTKSIILYIFDDRGCEVIARDIDTLRPIYYKYRDLVDECCLEKVEKQFK</sequence>